<evidence type="ECO:0000313" key="3">
    <source>
        <dbReference type="Proteomes" id="UP000052946"/>
    </source>
</evidence>
<gene>
    <name evidence="2" type="ORF">OPHB3_3049</name>
</gene>
<dbReference type="RefSeq" id="WP_058950845.1">
    <property type="nucleotide sequence ID" value="NZ_BBXV01000039.1"/>
</dbReference>
<dbReference type="InterPro" id="IPR016181">
    <property type="entry name" value="Acyl_CoA_acyltransferase"/>
</dbReference>
<dbReference type="PROSITE" id="PS51186">
    <property type="entry name" value="GNAT"/>
    <property type="match status" value="1"/>
</dbReference>
<reference evidence="3" key="1">
    <citation type="submission" date="2015-07" db="EMBL/GenBank/DDBJ databases">
        <title>Draft Genome Sequence of Oceanobacillus picturae Heshi-B3 that Was Isolated from Fermented Rice Bran with Aging Salted Mackerel, Which Was Named Heshiko as Traditional Fermented Seafood in Japan.</title>
        <authorList>
            <person name="Akuzawa S."/>
            <person name="Nakagawa J."/>
            <person name="Kanekatsu T."/>
            <person name="Kanesaki Y."/>
            <person name="Suzuki T."/>
        </authorList>
    </citation>
    <scope>NUCLEOTIDE SEQUENCE [LARGE SCALE GENOMIC DNA]</scope>
    <source>
        <strain evidence="3">Heshi-B3</strain>
    </source>
</reference>
<evidence type="ECO:0000313" key="2">
    <source>
        <dbReference type="EMBL" id="GAQ19090.1"/>
    </source>
</evidence>
<dbReference type="InterPro" id="IPR052777">
    <property type="entry name" value="Acetyltransferase_Enz"/>
</dbReference>
<dbReference type="Pfam" id="PF00583">
    <property type="entry name" value="Acetyltransf_1"/>
    <property type="match status" value="1"/>
</dbReference>
<protein>
    <submittedName>
        <fullName evidence="2">Ribosomal-protein-alanine acetyltransferase</fullName>
    </submittedName>
</protein>
<dbReference type="Proteomes" id="UP000052946">
    <property type="component" value="Unassembled WGS sequence"/>
</dbReference>
<comment type="caution">
    <text evidence="2">The sequence shown here is derived from an EMBL/GenBank/DDBJ whole genome shotgun (WGS) entry which is preliminary data.</text>
</comment>
<dbReference type="AlphaFoldDB" id="A0A0U9H8W1"/>
<dbReference type="PANTHER" id="PTHR43305">
    <property type="entry name" value="FAMILY N-ACETYLTRANSFERASE, PUTATIVE (AFU_ORTHOLOGUE AFUA_2G01380)-RELATED"/>
    <property type="match status" value="1"/>
</dbReference>
<evidence type="ECO:0000259" key="1">
    <source>
        <dbReference type="PROSITE" id="PS51186"/>
    </source>
</evidence>
<sequence>MIIREIEVKDNQRIEHIIKRSLESFDLDIPGTAYYDPQLASLAQFYQQQAKTNYWVAVNEHDVVVGGVGIGPYGQSADVCELQKLYIAPEAQGIGLSKKLMNVALTYAKEHYSYCYLETLDKLEVANSLYNKLGFELLDQALEGSDHDAMDAWYIKKLK</sequence>
<dbReference type="CDD" id="cd04301">
    <property type="entry name" value="NAT_SF"/>
    <property type="match status" value="1"/>
</dbReference>
<dbReference type="Gene3D" id="3.40.630.30">
    <property type="match status" value="1"/>
</dbReference>
<dbReference type="SUPFAM" id="SSF55729">
    <property type="entry name" value="Acyl-CoA N-acyltransferases (Nat)"/>
    <property type="match status" value="1"/>
</dbReference>
<keyword evidence="2" id="KW-0808">Transferase</keyword>
<dbReference type="OrthoDB" id="5419426at2"/>
<reference evidence="2 3" key="2">
    <citation type="journal article" date="2016" name="Genome Announc.">
        <title>Draft Genome Sequence of Oceanobacillus picturae Heshi-B3, Isolated from Fermented Rice Bran in a Traditional Japanese Seafood Dish.</title>
        <authorList>
            <person name="Akuzawa S."/>
            <person name="Nagaoka J."/>
            <person name="Kanekatsu M."/>
            <person name="Kanesaki Y."/>
            <person name="Suzuki T."/>
        </authorList>
    </citation>
    <scope>NUCLEOTIDE SEQUENCE [LARGE SCALE GENOMIC DNA]</scope>
    <source>
        <strain evidence="2 3">Heshi-B3</strain>
    </source>
</reference>
<organism evidence="2 3">
    <name type="scientific">Oceanobacillus picturae</name>
    <dbReference type="NCBI Taxonomy" id="171693"/>
    <lineage>
        <taxon>Bacteria</taxon>
        <taxon>Bacillati</taxon>
        <taxon>Bacillota</taxon>
        <taxon>Bacilli</taxon>
        <taxon>Bacillales</taxon>
        <taxon>Bacillaceae</taxon>
        <taxon>Oceanobacillus</taxon>
    </lineage>
</organism>
<dbReference type="GO" id="GO:0016747">
    <property type="term" value="F:acyltransferase activity, transferring groups other than amino-acyl groups"/>
    <property type="evidence" value="ECO:0007669"/>
    <property type="project" value="InterPro"/>
</dbReference>
<accession>A0A0U9H8W1</accession>
<name>A0A0U9H8W1_9BACI</name>
<dbReference type="PANTHER" id="PTHR43305:SF1">
    <property type="entry name" value="FAMILY N-ACETYLTRANSFERASE, PUTATIVE (AFU_ORTHOLOGUE AFUA_2G01380)-RELATED"/>
    <property type="match status" value="1"/>
</dbReference>
<feature type="domain" description="N-acetyltransferase" evidence="1">
    <location>
        <begin position="1"/>
        <end position="159"/>
    </location>
</feature>
<proteinExistence type="predicted"/>
<dbReference type="EMBL" id="BBXV01000039">
    <property type="protein sequence ID" value="GAQ19090.1"/>
    <property type="molecule type" value="Genomic_DNA"/>
</dbReference>
<dbReference type="InterPro" id="IPR000182">
    <property type="entry name" value="GNAT_dom"/>
</dbReference>